<dbReference type="HAMAP" id="MF_03027">
    <property type="entry name" value="BOP1"/>
    <property type="match status" value="1"/>
</dbReference>
<dbReference type="InterPro" id="IPR001680">
    <property type="entry name" value="WD40_rpt"/>
</dbReference>
<feature type="repeat" description="WD" evidence="7">
    <location>
        <begin position="417"/>
        <end position="458"/>
    </location>
</feature>
<dbReference type="SMART" id="SM01035">
    <property type="entry name" value="BOP1NT"/>
    <property type="match status" value="1"/>
</dbReference>
<name>A0ABM1DWN3_PRICU</name>
<dbReference type="Pfam" id="PF00400">
    <property type="entry name" value="WD40"/>
    <property type="match status" value="4"/>
</dbReference>
<dbReference type="SMART" id="SM00320">
    <property type="entry name" value="WD40"/>
    <property type="match status" value="7"/>
</dbReference>
<evidence type="ECO:0000313" key="11">
    <source>
        <dbReference type="RefSeq" id="XP_014664354.1"/>
    </source>
</evidence>
<feature type="compositionally biased region" description="Basic and acidic residues" evidence="8">
    <location>
        <begin position="14"/>
        <end position="30"/>
    </location>
</feature>
<evidence type="ECO:0000256" key="4">
    <source>
        <dbReference type="ARBA" id="ARBA00022737"/>
    </source>
</evidence>
<sequence length="755" mass="86539">MAAAIDNMSSQVKKVTEKRKLNEETDKDPGFFDEQYNMKNDANDLSDTSDSEESIFSELDDIEGEESDSGKSVSTDESSLENSEENSKDDDAEEEDLRKEEMKKDNTTIVTNVGSWLDSKNMPEVDEYEEDSSDEEDIRNTVGNIPLEWYNDYPHIGYDWRGRKIVKPATGDELDKFLDKMDNPDYWRTVKDRQTGQSVILSDQDLDIVQQIQAGKYPDVSYNPYEPWVDFFSHDTMVHPVTRQPEHKRSFIPSKIEKEKVSKILHAIKMGWIKPRVPKDETAKFYDLWKDGESSQTAAMERRLKHHIPAPKLMLPGHEESYNPPPEYLLTPDEVEAWENQEPETRKINFIPKKYPHLRSVPAYTRFINDRFERCLDLYLCPRQRKMRVHVRPEDLIPKLPKPRDLQPFPTICSIVYIGHEDFVRCISVEPTGQFFASGSDDRTIRIWEVATGRCLKTLQVEGTVKDISWCPNSNLCLVAAAINSTVVLLNPGTGDKLLANGTDATLKNSLTEGETKDSGAVVWKEVPAEKYDTGFRLTLEFKKEVSKVTWHSKGDYFATVEPQAGDGSVMLHQLSRRRSQNPFRKSKGLVQSVLFHPTRPYLFVATQRYVRVYNLLKQELTKKLLTNCKWVSSIAIHPKGDNVIIGSYDCRLGWFDLDLSTKPYQTLRHHKKAIRQVSYHKRYPLFASASDDGTVIVCHGMVYADLLQNPLIVPVKILRGHKVNKALGVLDCMFHPTQPWLLSAGADHTVRLFT</sequence>
<dbReference type="RefSeq" id="XP_014664354.1">
    <property type="nucleotide sequence ID" value="XM_014808868.1"/>
</dbReference>
<feature type="compositionally biased region" description="Polar residues" evidence="8">
    <location>
        <begin position="37"/>
        <end position="46"/>
    </location>
</feature>
<dbReference type="PANTHER" id="PTHR17605:SF0">
    <property type="entry name" value="RIBOSOME BIOGENESIS PROTEIN BOP1"/>
    <property type="match status" value="1"/>
</dbReference>
<dbReference type="PROSITE" id="PS50082">
    <property type="entry name" value="WD_REPEATS_2"/>
    <property type="match status" value="1"/>
</dbReference>
<feature type="region of interest" description="Disordered" evidence="8">
    <location>
        <begin position="1"/>
        <end position="138"/>
    </location>
</feature>
<comment type="function">
    <text evidence="6">Required for maturation of ribosomal RNAs and formation of the large ribosomal subunit.</text>
</comment>
<dbReference type="CDD" id="cd00200">
    <property type="entry name" value="WD40"/>
    <property type="match status" value="1"/>
</dbReference>
<dbReference type="PANTHER" id="PTHR17605">
    <property type="entry name" value="RIBOSOME BIOGENESIS PROTEIN BOP1 BLOCK OF PROLIFERATION 1 PROTEIN"/>
    <property type="match status" value="1"/>
</dbReference>
<evidence type="ECO:0000313" key="10">
    <source>
        <dbReference type="Proteomes" id="UP000695022"/>
    </source>
</evidence>
<evidence type="ECO:0000256" key="7">
    <source>
        <dbReference type="PROSITE-ProRule" id="PRU00221"/>
    </source>
</evidence>
<evidence type="ECO:0000256" key="2">
    <source>
        <dbReference type="ARBA" id="ARBA00022552"/>
    </source>
</evidence>
<evidence type="ECO:0000256" key="5">
    <source>
        <dbReference type="ARBA" id="ARBA00023242"/>
    </source>
</evidence>
<dbReference type="InterPro" id="IPR036322">
    <property type="entry name" value="WD40_repeat_dom_sf"/>
</dbReference>
<dbReference type="InterPro" id="IPR012953">
    <property type="entry name" value="BOP1_N_dom"/>
</dbReference>
<dbReference type="GeneID" id="106806790"/>
<dbReference type="InterPro" id="IPR028598">
    <property type="entry name" value="BOP1/Erb1"/>
</dbReference>
<feature type="compositionally biased region" description="Acidic residues" evidence="8">
    <location>
        <begin position="78"/>
        <end position="95"/>
    </location>
</feature>
<dbReference type="InterPro" id="IPR015943">
    <property type="entry name" value="WD40/YVTN_repeat-like_dom_sf"/>
</dbReference>
<proteinExistence type="inferred from homology"/>
<keyword evidence="4" id="KW-0677">Repeat</keyword>
<dbReference type="Pfam" id="PF08145">
    <property type="entry name" value="BOP1NT"/>
    <property type="match status" value="1"/>
</dbReference>
<comment type="subcellular location">
    <subcellularLocation>
        <location evidence="6">Nucleus</location>
        <location evidence="6">Nucleolus</location>
    </subcellularLocation>
    <subcellularLocation>
        <location evidence="6">Nucleus</location>
        <location evidence="6">Nucleoplasm</location>
    </subcellularLocation>
</comment>
<evidence type="ECO:0000259" key="9">
    <source>
        <dbReference type="SMART" id="SM01035"/>
    </source>
</evidence>
<accession>A0ABM1DWN3</accession>
<evidence type="ECO:0000256" key="1">
    <source>
        <dbReference type="ARBA" id="ARBA00022517"/>
    </source>
</evidence>
<dbReference type="SUPFAM" id="SSF50978">
    <property type="entry name" value="WD40 repeat-like"/>
    <property type="match status" value="1"/>
</dbReference>
<dbReference type="Gene3D" id="2.130.10.10">
    <property type="entry name" value="YVTN repeat-like/Quinoprotein amine dehydrogenase"/>
    <property type="match status" value="1"/>
</dbReference>
<feature type="compositionally biased region" description="Basic and acidic residues" evidence="8">
    <location>
        <begin position="96"/>
        <end position="106"/>
    </location>
</feature>
<reference evidence="11" key="1">
    <citation type="submission" date="2025-08" db="UniProtKB">
        <authorList>
            <consortium name="RefSeq"/>
        </authorList>
    </citation>
    <scope>IDENTIFICATION</scope>
</reference>
<evidence type="ECO:0000256" key="3">
    <source>
        <dbReference type="ARBA" id="ARBA00022574"/>
    </source>
</evidence>
<feature type="domain" description="BOP1 N-terminal" evidence="9">
    <location>
        <begin position="150"/>
        <end position="410"/>
    </location>
</feature>
<keyword evidence="1 6" id="KW-0690">Ribosome biogenesis</keyword>
<keyword evidence="2 6" id="KW-0698">rRNA processing</keyword>
<evidence type="ECO:0000256" key="8">
    <source>
        <dbReference type="SAM" id="MobiDB-lite"/>
    </source>
</evidence>
<feature type="compositionally biased region" description="Acidic residues" evidence="8">
    <location>
        <begin position="124"/>
        <end position="137"/>
    </location>
</feature>
<dbReference type="Proteomes" id="UP000695022">
    <property type="component" value="Unplaced"/>
</dbReference>
<keyword evidence="10" id="KW-1185">Reference proteome</keyword>
<organism evidence="10 11">
    <name type="scientific">Priapulus caudatus</name>
    <name type="common">Priapulid worm</name>
    <dbReference type="NCBI Taxonomy" id="37621"/>
    <lineage>
        <taxon>Eukaryota</taxon>
        <taxon>Metazoa</taxon>
        <taxon>Ecdysozoa</taxon>
        <taxon>Scalidophora</taxon>
        <taxon>Priapulida</taxon>
        <taxon>Priapulimorpha</taxon>
        <taxon>Priapulimorphida</taxon>
        <taxon>Priapulidae</taxon>
        <taxon>Priapulus</taxon>
    </lineage>
</organism>
<keyword evidence="5 6" id="KW-0539">Nucleus</keyword>
<gene>
    <name evidence="11" type="primary">LOC106806790</name>
</gene>
<dbReference type="PROSITE" id="PS50294">
    <property type="entry name" value="WD_REPEATS_REGION"/>
    <property type="match status" value="1"/>
</dbReference>
<feature type="compositionally biased region" description="Acidic residues" evidence="8">
    <location>
        <begin position="47"/>
        <end position="67"/>
    </location>
</feature>
<evidence type="ECO:0000256" key="6">
    <source>
        <dbReference type="HAMAP-Rule" id="MF_03027"/>
    </source>
</evidence>
<protein>
    <recommendedName>
        <fullName evidence="6">Ribosome biogenesis protein BOP1 homolog</fullName>
    </recommendedName>
</protein>
<comment type="similarity">
    <text evidence="6">Belongs to the WD repeat BOP1/ERB1 family.</text>
</comment>
<keyword evidence="3 7" id="KW-0853">WD repeat</keyword>